<feature type="domain" description="SCAN box" evidence="3">
    <location>
        <begin position="55"/>
        <end position="137"/>
    </location>
</feature>
<dbReference type="SMART" id="SM00431">
    <property type="entry name" value="SCAN"/>
    <property type="match status" value="1"/>
</dbReference>
<dbReference type="InterPro" id="IPR003309">
    <property type="entry name" value="SCAN_dom"/>
</dbReference>
<dbReference type="Pfam" id="PF02023">
    <property type="entry name" value="SCAN"/>
    <property type="match status" value="1"/>
</dbReference>
<dbReference type="GeneID" id="110135206"/>
<dbReference type="Proteomes" id="UP001652640">
    <property type="component" value="Chromosome 27"/>
</dbReference>
<name>A0ABM4HBQ7_ODOVR</name>
<dbReference type="PROSITE" id="PS50804">
    <property type="entry name" value="SCAN_BOX"/>
    <property type="match status" value="1"/>
</dbReference>
<comment type="subcellular location">
    <subcellularLocation>
        <location evidence="2">Nucleus</location>
    </subcellularLocation>
</comment>
<dbReference type="SUPFAM" id="SSF47353">
    <property type="entry name" value="Retrovirus capsid dimerization domain-like"/>
    <property type="match status" value="1"/>
</dbReference>
<reference evidence="4" key="1">
    <citation type="journal article" date="2022" name="J. Hered.">
        <title>A De Novo Chromosome-Level Genome Assembly of the White-Tailed Deer, Odocoileus Virginianus.</title>
        <authorList>
            <person name="London E.W."/>
            <person name="Roca A.L."/>
            <person name="Novakofski J.E."/>
            <person name="Mateus-Pinilla N.E."/>
        </authorList>
    </citation>
    <scope>NUCLEOTIDE SEQUENCE [LARGE SCALE GENOMIC DNA]</scope>
</reference>
<accession>A0ABM4HBQ7</accession>
<evidence type="ECO:0000313" key="5">
    <source>
        <dbReference type="RefSeq" id="XP_070313006.1"/>
    </source>
</evidence>
<sequence length="177" mass="20842">MSTKLREDPVLTPVVLTPEEQEGLRIVKVEEEENRAWEQKPGQLGNVHTYQELLRQHFRQFCYQEAPGPREALRQLRELCQKWLQPERHSKEQILELLVLEQLLSILPEVVQARVWEYHPRSKEEVVTVLENLETELEGKGQQVQASARYKQEVLWKEVRPASLTNQSQIVQLKCDL</sequence>
<dbReference type="InterPro" id="IPR050916">
    <property type="entry name" value="SCAN-C2H2_zinc_finger"/>
</dbReference>
<gene>
    <name evidence="5" type="primary">LOC110135206</name>
</gene>
<keyword evidence="4" id="KW-1185">Reference proteome</keyword>
<dbReference type="RefSeq" id="XP_070313006.1">
    <property type="nucleotide sequence ID" value="XM_070456905.1"/>
</dbReference>
<evidence type="ECO:0000256" key="2">
    <source>
        <dbReference type="PROSITE-ProRule" id="PRU00187"/>
    </source>
</evidence>
<reference evidence="5" key="2">
    <citation type="submission" date="2025-08" db="UniProtKB">
        <authorList>
            <consortium name="RefSeq"/>
        </authorList>
    </citation>
    <scope>IDENTIFICATION</scope>
    <source>
        <tissue evidence="5">Tongue muscle</tissue>
    </source>
</reference>
<evidence type="ECO:0000259" key="3">
    <source>
        <dbReference type="PROSITE" id="PS50804"/>
    </source>
</evidence>
<evidence type="ECO:0000313" key="4">
    <source>
        <dbReference type="Proteomes" id="UP001652640"/>
    </source>
</evidence>
<proteinExistence type="predicted"/>
<protein>
    <submittedName>
        <fullName evidence="5">Zinc finger and SCAN domain-containing protein 31-like</fullName>
    </submittedName>
</protein>
<dbReference type="PANTHER" id="PTHR45935:SF28">
    <property type="entry name" value="SCAN DOMAIN-CONTAINING PROTEIN 3"/>
    <property type="match status" value="1"/>
</dbReference>
<organism evidence="4 5">
    <name type="scientific">Odocoileus virginianus</name>
    <name type="common">White-tailed deer</name>
    <dbReference type="NCBI Taxonomy" id="9874"/>
    <lineage>
        <taxon>Eukaryota</taxon>
        <taxon>Metazoa</taxon>
        <taxon>Chordata</taxon>
        <taxon>Craniata</taxon>
        <taxon>Vertebrata</taxon>
        <taxon>Euteleostomi</taxon>
        <taxon>Mammalia</taxon>
        <taxon>Eutheria</taxon>
        <taxon>Laurasiatheria</taxon>
        <taxon>Artiodactyla</taxon>
        <taxon>Ruminantia</taxon>
        <taxon>Pecora</taxon>
        <taxon>Cervidae</taxon>
        <taxon>Odocoileinae</taxon>
        <taxon>Odocoileus</taxon>
    </lineage>
</organism>
<evidence type="ECO:0000256" key="1">
    <source>
        <dbReference type="ARBA" id="ARBA00023242"/>
    </source>
</evidence>
<dbReference type="Gene3D" id="1.10.4020.10">
    <property type="entry name" value="DNA breaking-rejoining enzymes"/>
    <property type="match status" value="1"/>
</dbReference>
<dbReference type="PANTHER" id="PTHR45935">
    <property type="entry name" value="PROTEIN ZBED8-RELATED"/>
    <property type="match status" value="1"/>
</dbReference>
<dbReference type="InterPro" id="IPR038269">
    <property type="entry name" value="SCAN_sf"/>
</dbReference>
<keyword evidence="1 2" id="KW-0539">Nucleus</keyword>